<evidence type="ECO:0000259" key="5">
    <source>
        <dbReference type="PROSITE" id="PS50931"/>
    </source>
</evidence>
<evidence type="ECO:0000256" key="4">
    <source>
        <dbReference type="ARBA" id="ARBA00023163"/>
    </source>
</evidence>
<dbReference type="InterPro" id="IPR036388">
    <property type="entry name" value="WH-like_DNA-bd_sf"/>
</dbReference>
<dbReference type="InterPro" id="IPR036390">
    <property type="entry name" value="WH_DNA-bd_sf"/>
</dbReference>
<proteinExistence type="inferred from homology"/>
<dbReference type="PANTHER" id="PTHR30126:SF4">
    <property type="entry name" value="LYSR FAMILY TRANSCRIPTIONAL REGULATOR"/>
    <property type="match status" value="1"/>
</dbReference>
<gene>
    <name evidence="6" type="ORF">C2L65_31770</name>
</gene>
<name>A0A2I8EY26_9BURK</name>
<evidence type="ECO:0000256" key="2">
    <source>
        <dbReference type="ARBA" id="ARBA00023015"/>
    </source>
</evidence>
<protein>
    <submittedName>
        <fullName evidence="6">LysR family transcriptional regulator</fullName>
    </submittedName>
</protein>
<dbReference type="PANTHER" id="PTHR30126">
    <property type="entry name" value="HTH-TYPE TRANSCRIPTIONAL REGULATOR"/>
    <property type="match status" value="1"/>
</dbReference>
<dbReference type="Proteomes" id="UP000243502">
    <property type="component" value="Chromosome 3"/>
</dbReference>
<feature type="domain" description="HTH lysR-type" evidence="5">
    <location>
        <begin position="5"/>
        <end position="62"/>
    </location>
</feature>
<evidence type="ECO:0000256" key="3">
    <source>
        <dbReference type="ARBA" id="ARBA00023125"/>
    </source>
</evidence>
<keyword evidence="4" id="KW-0804">Transcription</keyword>
<dbReference type="GO" id="GO:0003700">
    <property type="term" value="F:DNA-binding transcription factor activity"/>
    <property type="evidence" value="ECO:0007669"/>
    <property type="project" value="InterPro"/>
</dbReference>
<dbReference type="SUPFAM" id="SSF46785">
    <property type="entry name" value="Winged helix' DNA-binding domain"/>
    <property type="match status" value="1"/>
</dbReference>
<dbReference type="Pfam" id="PF03466">
    <property type="entry name" value="LysR_substrate"/>
    <property type="match status" value="1"/>
</dbReference>
<comment type="similarity">
    <text evidence="1">Belongs to the LysR transcriptional regulatory family.</text>
</comment>
<dbReference type="Pfam" id="PF00126">
    <property type="entry name" value="HTH_1"/>
    <property type="match status" value="1"/>
</dbReference>
<dbReference type="PROSITE" id="PS50931">
    <property type="entry name" value="HTH_LYSR"/>
    <property type="match status" value="1"/>
</dbReference>
<dbReference type="EMBL" id="CP026113">
    <property type="protein sequence ID" value="AUT64282.1"/>
    <property type="molecule type" value="Genomic_DNA"/>
</dbReference>
<evidence type="ECO:0000313" key="6">
    <source>
        <dbReference type="EMBL" id="AUT64282.1"/>
    </source>
</evidence>
<keyword evidence="3" id="KW-0238">DNA-binding</keyword>
<dbReference type="Gene3D" id="1.10.10.10">
    <property type="entry name" value="Winged helix-like DNA-binding domain superfamily/Winged helix DNA-binding domain"/>
    <property type="match status" value="1"/>
</dbReference>
<dbReference type="InterPro" id="IPR005119">
    <property type="entry name" value="LysR_subst-bd"/>
</dbReference>
<organism evidence="6 7">
    <name type="scientific">Paraburkholderia terrae</name>
    <dbReference type="NCBI Taxonomy" id="311230"/>
    <lineage>
        <taxon>Bacteria</taxon>
        <taxon>Pseudomonadati</taxon>
        <taxon>Pseudomonadota</taxon>
        <taxon>Betaproteobacteria</taxon>
        <taxon>Burkholderiales</taxon>
        <taxon>Burkholderiaceae</taxon>
        <taxon>Paraburkholderia</taxon>
    </lineage>
</organism>
<dbReference type="SUPFAM" id="SSF53850">
    <property type="entry name" value="Periplasmic binding protein-like II"/>
    <property type="match status" value="1"/>
</dbReference>
<dbReference type="OrthoDB" id="5293066at2"/>
<evidence type="ECO:0000313" key="7">
    <source>
        <dbReference type="Proteomes" id="UP000243502"/>
    </source>
</evidence>
<dbReference type="Gene3D" id="3.40.190.290">
    <property type="match status" value="1"/>
</dbReference>
<dbReference type="InterPro" id="IPR000847">
    <property type="entry name" value="LysR_HTH_N"/>
</dbReference>
<dbReference type="KEGG" id="pter:C2L65_31770"/>
<dbReference type="AlphaFoldDB" id="A0A2I8EY26"/>
<evidence type="ECO:0000256" key="1">
    <source>
        <dbReference type="ARBA" id="ARBA00009437"/>
    </source>
</evidence>
<accession>A0A2I8EY26</accession>
<reference evidence="6 7" key="1">
    <citation type="submission" date="2018-01" db="EMBL/GenBank/DDBJ databases">
        <title>Species boundaries and ecological features among Paraburkholderia terrae DSMZ17804T, P. hospita DSMZ17164T and P. caribensis DSMZ13236T.</title>
        <authorList>
            <person name="Pratama A.A."/>
        </authorList>
    </citation>
    <scope>NUCLEOTIDE SEQUENCE [LARGE SCALE GENOMIC DNA]</scope>
    <source>
        <strain evidence="6 7">DSM 17804</strain>
    </source>
</reference>
<dbReference type="GO" id="GO:0000976">
    <property type="term" value="F:transcription cis-regulatory region binding"/>
    <property type="evidence" value="ECO:0007669"/>
    <property type="project" value="TreeGrafter"/>
</dbReference>
<keyword evidence="2" id="KW-0805">Transcription regulation</keyword>
<sequence>MAIKLSFEVLAVLDAIDRTGTFAEAATSLHRVPSSLTYLVQKLEGDMNVELFDRSGRRAKLTQAGRFLVDEGRHLLHAARHLEIRTKGIQDGWESELRICLDAILPSASLWPYVRAFYDLEMVTQLRLSTEVLGGVWDALITRRADLAVGAFGEPPHAANIAARPIGTLRHVFVVAPDHPLAGILEPLRSETIARYRGVVISDTSRKLQPQPVAKHDGQMMIVVPTLGAKVEALCEGIAVGMLPERVAEGPIHEGRLVARRIVGVRELTNCYLAWREDKVGRALEWWIERLDTSDLAERFLAGLGDTKEQQSSGQ</sequence>